<dbReference type="InterPro" id="IPR038019">
    <property type="entry name" value="PRib_AMP_CycHydrolase_sf"/>
</dbReference>
<evidence type="ECO:0000313" key="8">
    <source>
        <dbReference type="EMBL" id="PIR92293.1"/>
    </source>
</evidence>
<keyword evidence="5" id="KW-0378">Hydrolase</keyword>
<evidence type="ECO:0000256" key="1">
    <source>
        <dbReference type="ARBA" id="ARBA00000024"/>
    </source>
</evidence>
<sequence>MRGLLFLQKLKCSFKNEKKMINLAETKKFLPQFRPALNHDGTRAPNLITVVLQDNPNGAVLYAAAMDKPALALTLKTMRVHLYSRTAKSVRRKGETSGDELAVIDVLVNCNQDCLLIKVRKQGKNGGCCHTQVQPENPQSPHRPTCFYRIVSRIVGKKTEYFLSFL</sequence>
<comment type="catalytic activity">
    <reaction evidence="1">
        <text>1-(5-phospho-beta-D-ribosyl)-5'-AMP + H2O = 1-(5-phospho-beta-D-ribosyl)-5-[(5-phospho-beta-D-ribosylamino)methylideneamino]imidazole-4-carboxamide</text>
        <dbReference type="Rhea" id="RHEA:20049"/>
        <dbReference type="ChEBI" id="CHEBI:15377"/>
        <dbReference type="ChEBI" id="CHEBI:58435"/>
        <dbReference type="ChEBI" id="CHEBI:59457"/>
        <dbReference type="EC" id="3.5.4.19"/>
    </reaction>
</comment>
<dbReference type="EMBL" id="PFAT01000030">
    <property type="protein sequence ID" value="PIR92293.1"/>
    <property type="molecule type" value="Genomic_DNA"/>
</dbReference>
<dbReference type="Gene3D" id="3.10.20.810">
    <property type="entry name" value="Phosphoribosyl-AMP cyclohydrolase"/>
    <property type="match status" value="1"/>
</dbReference>
<dbReference type="PANTHER" id="PTHR42945">
    <property type="entry name" value="HISTIDINE BIOSYNTHESIS BIFUNCTIONAL PROTEIN"/>
    <property type="match status" value="1"/>
</dbReference>
<proteinExistence type="predicted"/>
<evidence type="ECO:0000256" key="3">
    <source>
        <dbReference type="ARBA" id="ARBA00012721"/>
    </source>
</evidence>
<protein>
    <recommendedName>
        <fullName evidence="3">phosphoribosyl-AMP cyclohydrolase</fullName>
        <ecNumber evidence="3">3.5.4.19</ecNumber>
    </recommendedName>
</protein>
<name>A0A2H0UZN1_9BACT</name>
<evidence type="ECO:0000256" key="5">
    <source>
        <dbReference type="ARBA" id="ARBA00022801"/>
    </source>
</evidence>
<dbReference type="EC" id="3.5.4.19" evidence="3"/>
<dbReference type="AlphaFoldDB" id="A0A2H0UZN1"/>
<accession>A0A2H0UZN1</accession>
<dbReference type="UniPathway" id="UPA00031">
    <property type="reaction ID" value="UER00008"/>
</dbReference>
<organism evidence="8 9">
    <name type="scientific">Candidatus Falkowbacteria bacterium CG10_big_fil_rev_8_21_14_0_10_44_15</name>
    <dbReference type="NCBI Taxonomy" id="1974569"/>
    <lineage>
        <taxon>Bacteria</taxon>
        <taxon>Candidatus Falkowiibacteriota</taxon>
    </lineage>
</organism>
<dbReference type="GO" id="GO:0004635">
    <property type="term" value="F:phosphoribosyl-AMP cyclohydrolase activity"/>
    <property type="evidence" value="ECO:0007669"/>
    <property type="project" value="UniProtKB-EC"/>
</dbReference>
<evidence type="ECO:0000313" key="9">
    <source>
        <dbReference type="Proteomes" id="UP000228510"/>
    </source>
</evidence>
<dbReference type="Pfam" id="PF01502">
    <property type="entry name" value="PRA-CH"/>
    <property type="match status" value="1"/>
</dbReference>
<evidence type="ECO:0000256" key="4">
    <source>
        <dbReference type="ARBA" id="ARBA00022605"/>
    </source>
</evidence>
<dbReference type="InterPro" id="IPR002496">
    <property type="entry name" value="PRib_AMP_CycHydrolase_dom"/>
</dbReference>
<comment type="pathway">
    <text evidence="2">Amino-acid biosynthesis; L-histidine biosynthesis; L-histidine from 5-phospho-alpha-D-ribose 1-diphosphate: step 3/9.</text>
</comment>
<keyword evidence="6" id="KW-0368">Histidine biosynthesis</keyword>
<dbReference type="SUPFAM" id="SSF141734">
    <property type="entry name" value="HisI-like"/>
    <property type="match status" value="1"/>
</dbReference>
<keyword evidence="4" id="KW-0028">Amino-acid biosynthesis</keyword>
<dbReference type="PANTHER" id="PTHR42945:SF1">
    <property type="entry name" value="HISTIDINE BIOSYNTHESIS BIFUNCTIONAL PROTEIN HIS7"/>
    <property type="match status" value="1"/>
</dbReference>
<comment type="caution">
    <text evidence="8">The sequence shown here is derived from an EMBL/GenBank/DDBJ whole genome shotgun (WGS) entry which is preliminary data.</text>
</comment>
<evidence type="ECO:0000259" key="7">
    <source>
        <dbReference type="Pfam" id="PF01502"/>
    </source>
</evidence>
<dbReference type="GO" id="GO:0000105">
    <property type="term" value="P:L-histidine biosynthetic process"/>
    <property type="evidence" value="ECO:0007669"/>
    <property type="project" value="UniProtKB-UniPathway"/>
</dbReference>
<feature type="domain" description="Phosphoribosyl-AMP cyclohydrolase" evidence="7">
    <location>
        <begin position="64"/>
        <end position="132"/>
    </location>
</feature>
<evidence type="ECO:0000256" key="2">
    <source>
        <dbReference type="ARBA" id="ARBA00005169"/>
    </source>
</evidence>
<dbReference type="Proteomes" id="UP000228510">
    <property type="component" value="Unassembled WGS sequence"/>
</dbReference>
<gene>
    <name evidence="8" type="ORF">COU01_02415</name>
</gene>
<reference evidence="9" key="1">
    <citation type="submission" date="2017-09" db="EMBL/GenBank/DDBJ databases">
        <title>Depth-based differentiation of microbial function through sediment-hosted aquifers and enrichment of novel symbionts in the deep terrestrial subsurface.</title>
        <authorList>
            <person name="Probst A.J."/>
            <person name="Ladd B."/>
            <person name="Jarett J.K."/>
            <person name="Geller-Mcgrath D.E."/>
            <person name="Sieber C.M.K."/>
            <person name="Emerson J.B."/>
            <person name="Anantharaman K."/>
            <person name="Thomas B.C."/>
            <person name="Malmstrom R."/>
            <person name="Stieglmeier M."/>
            <person name="Klingl A."/>
            <person name="Woyke T."/>
            <person name="Ryan C.M."/>
            <person name="Banfield J.F."/>
        </authorList>
    </citation>
    <scope>NUCLEOTIDE SEQUENCE [LARGE SCALE GENOMIC DNA]</scope>
</reference>
<evidence type="ECO:0000256" key="6">
    <source>
        <dbReference type="ARBA" id="ARBA00023102"/>
    </source>
</evidence>